<keyword evidence="2" id="KW-1185">Reference proteome</keyword>
<accession>A0ABN9XN88</accession>
<comment type="caution">
    <text evidence="1">The sequence shown here is derived from an EMBL/GenBank/DDBJ whole genome shotgun (WGS) entry which is preliminary data.</text>
</comment>
<proteinExistence type="predicted"/>
<protein>
    <submittedName>
        <fullName evidence="1">Uncharacterized protein</fullName>
    </submittedName>
</protein>
<name>A0ABN9XN88_9DINO</name>
<feature type="non-terminal residue" evidence="1">
    <location>
        <position position="50"/>
    </location>
</feature>
<reference evidence="1" key="1">
    <citation type="submission" date="2023-10" db="EMBL/GenBank/DDBJ databases">
        <authorList>
            <person name="Chen Y."/>
            <person name="Shah S."/>
            <person name="Dougan E. K."/>
            <person name="Thang M."/>
            <person name="Chan C."/>
        </authorList>
    </citation>
    <scope>NUCLEOTIDE SEQUENCE [LARGE SCALE GENOMIC DNA]</scope>
</reference>
<feature type="non-terminal residue" evidence="1">
    <location>
        <position position="1"/>
    </location>
</feature>
<organism evidence="1 2">
    <name type="scientific">Prorocentrum cordatum</name>
    <dbReference type="NCBI Taxonomy" id="2364126"/>
    <lineage>
        <taxon>Eukaryota</taxon>
        <taxon>Sar</taxon>
        <taxon>Alveolata</taxon>
        <taxon>Dinophyceae</taxon>
        <taxon>Prorocentrales</taxon>
        <taxon>Prorocentraceae</taxon>
        <taxon>Prorocentrum</taxon>
    </lineage>
</organism>
<evidence type="ECO:0000313" key="2">
    <source>
        <dbReference type="Proteomes" id="UP001189429"/>
    </source>
</evidence>
<dbReference type="Proteomes" id="UP001189429">
    <property type="component" value="Unassembled WGS sequence"/>
</dbReference>
<dbReference type="EMBL" id="CAUYUJ010020918">
    <property type="protein sequence ID" value="CAK0901372.1"/>
    <property type="molecule type" value="Genomic_DNA"/>
</dbReference>
<sequence length="50" mass="5173">PEPNYEADRVAVEDGGQSEEALHARGLGPDDIAWPADIGAEEDGAIVQAA</sequence>
<evidence type="ECO:0000313" key="1">
    <source>
        <dbReference type="EMBL" id="CAK0901372.1"/>
    </source>
</evidence>
<gene>
    <name evidence="1" type="ORF">PCOR1329_LOCUS78341</name>
</gene>